<dbReference type="EMBL" id="SWLB01000002">
    <property type="protein sequence ID" value="KAF3340764.1"/>
    <property type="molecule type" value="Genomic_DNA"/>
</dbReference>
<evidence type="ECO:0000313" key="2">
    <source>
        <dbReference type="EMBL" id="KAF3340764.1"/>
    </source>
</evidence>
<accession>A0A833RGC0</accession>
<evidence type="ECO:0000256" key="1">
    <source>
        <dbReference type="SAM" id="MobiDB-lite"/>
    </source>
</evidence>
<dbReference type="Proteomes" id="UP000623129">
    <property type="component" value="Unassembled WGS sequence"/>
</dbReference>
<dbReference type="AlphaFoldDB" id="A0A833RGC0"/>
<evidence type="ECO:0000313" key="3">
    <source>
        <dbReference type="Proteomes" id="UP000623129"/>
    </source>
</evidence>
<name>A0A833RGC0_9POAL</name>
<protein>
    <submittedName>
        <fullName evidence="2">Uncharacterized protein</fullName>
    </submittedName>
</protein>
<feature type="region of interest" description="Disordered" evidence="1">
    <location>
        <begin position="1"/>
        <end position="39"/>
    </location>
</feature>
<sequence>MSPKKLHTSPREEGSPTAGPSRIQPHLGSMGENISAAGPSRVTENLFEVGHQHCVNLADGCGLQPDDVEMMVQEDNKQRCNELTQSRGESRDERNQEDSVRDTDSEGEIEPDFSFDPNSHNEMESD</sequence>
<gene>
    <name evidence="2" type="ORF">FCM35_KLT09608</name>
</gene>
<feature type="compositionally biased region" description="Basic and acidic residues" evidence="1">
    <location>
        <begin position="88"/>
        <end position="104"/>
    </location>
</feature>
<proteinExistence type="predicted"/>
<organism evidence="2 3">
    <name type="scientific">Carex littledalei</name>
    <dbReference type="NCBI Taxonomy" id="544730"/>
    <lineage>
        <taxon>Eukaryota</taxon>
        <taxon>Viridiplantae</taxon>
        <taxon>Streptophyta</taxon>
        <taxon>Embryophyta</taxon>
        <taxon>Tracheophyta</taxon>
        <taxon>Spermatophyta</taxon>
        <taxon>Magnoliopsida</taxon>
        <taxon>Liliopsida</taxon>
        <taxon>Poales</taxon>
        <taxon>Cyperaceae</taxon>
        <taxon>Cyperoideae</taxon>
        <taxon>Cariceae</taxon>
        <taxon>Carex</taxon>
        <taxon>Carex subgen. Euthyceras</taxon>
    </lineage>
</organism>
<keyword evidence="3" id="KW-1185">Reference proteome</keyword>
<reference evidence="2" key="1">
    <citation type="submission" date="2020-01" db="EMBL/GenBank/DDBJ databases">
        <title>Genome sequence of Kobresia littledalei, the first chromosome-level genome in the family Cyperaceae.</title>
        <authorList>
            <person name="Qu G."/>
        </authorList>
    </citation>
    <scope>NUCLEOTIDE SEQUENCE</scope>
    <source>
        <strain evidence="2">C.B.Clarke</strain>
        <tissue evidence="2">Leaf</tissue>
    </source>
</reference>
<feature type="region of interest" description="Disordered" evidence="1">
    <location>
        <begin position="76"/>
        <end position="126"/>
    </location>
</feature>
<comment type="caution">
    <text evidence="2">The sequence shown here is derived from an EMBL/GenBank/DDBJ whole genome shotgun (WGS) entry which is preliminary data.</text>
</comment>